<feature type="binding site" evidence="8">
    <location>
        <begin position="217"/>
        <end position="218"/>
    </location>
    <ligand>
        <name>substrate</name>
    </ligand>
</feature>
<comment type="pathway">
    <text evidence="8 9">Carbohydrate biosynthesis; gluconeogenesis.</text>
</comment>
<evidence type="ECO:0000256" key="5">
    <source>
        <dbReference type="ARBA" id="ARBA00022490"/>
    </source>
</evidence>
<evidence type="ECO:0000256" key="2">
    <source>
        <dbReference type="ARBA" id="ARBA00004939"/>
    </source>
</evidence>
<name>A0A844GB42_9NEIS</name>
<dbReference type="GO" id="GO:0004807">
    <property type="term" value="F:triose-phosphate isomerase activity"/>
    <property type="evidence" value="ECO:0007669"/>
    <property type="project" value="UniProtKB-UniRule"/>
</dbReference>
<feature type="active site" description="Proton acceptor" evidence="8">
    <location>
        <position position="152"/>
    </location>
</feature>
<dbReference type="Gene3D" id="3.20.20.70">
    <property type="entry name" value="Aldolase class I"/>
    <property type="match status" value="1"/>
</dbReference>
<dbReference type="PANTHER" id="PTHR21139:SF42">
    <property type="entry name" value="TRIOSEPHOSPHATE ISOMERASE"/>
    <property type="match status" value="1"/>
</dbReference>
<keyword evidence="7 8" id="KW-0413">Isomerase</keyword>
<dbReference type="GO" id="GO:0005829">
    <property type="term" value="C:cytosol"/>
    <property type="evidence" value="ECO:0007669"/>
    <property type="project" value="TreeGrafter"/>
</dbReference>
<dbReference type="InterPro" id="IPR020861">
    <property type="entry name" value="Triosephosphate_isomerase_AS"/>
</dbReference>
<dbReference type="GO" id="GO:0006094">
    <property type="term" value="P:gluconeogenesis"/>
    <property type="evidence" value="ECO:0007669"/>
    <property type="project" value="UniProtKB-UniRule"/>
</dbReference>
<dbReference type="InterPro" id="IPR013785">
    <property type="entry name" value="Aldolase_TIM"/>
</dbReference>
<dbReference type="GO" id="GO:0046166">
    <property type="term" value="P:glyceraldehyde-3-phosphate biosynthetic process"/>
    <property type="evidence" value="ECO:0007669"/>
    <property type="project" value="TreeGrafter"/>
</dbReference>
<dbReference type="HAMAP" id="MF_00147_B">
    <property type="entry name" value="TIM_B"/>
    <property type="match status" value="1"/>
</dbReference>
<accession>A0A844GB42</accession>
<dbReference type="GO" id="GO:0019563">
    <property type="term" value="P:glycerol catabolic process"/>
    <property type="evidence" value="ECO:0007669"/>
    <property type="project" value="TreeGrafter"/>
</dbReference>
<keyword evidence="11" id="KW-1185">Reference proteome</keyword>
<dbReference type="EC" id="5.3.1.1" evidence="8 9"/>
<evidence type="ECO:0000256" key="4">
    <source>
        <dbReference type="ARBA" id="ARBA00022432"/>
    </source>
</evidence>
<comment type="similarity">
    <text evidence="3 8 9">Belongs to the triosephosphate isomerase family.</text>
</comment>
<organism evidence="10 11">
    <name type="scientific">Paludibacterium denitrificans</name>
    <dbReference type="NCBI Taxonomy" id="2675226"/>
    <lineage>
        <taxon>Bacteria</taxon>
        <taxon>Pseudomonadati</taxon>
        <taxon>Pseudomonadota</taxon>
        <taxon>Betaproteobacteria</taxon>
        <taxon>Neisseriales</taxon>
        <taxon>Chromobacteriaceae</taxon>
        <taxon>Paludibacterium</taxon>
    </lineage>
</organism>
<dbReference type="InterPro" id="IPR022896">
    <property type="entry name" value="TrioseP_Isoase_bac/euk"/>
</dbReference>
<dbReference type="FunFam" id="3.20.20.70:FF:000016">
    <property type="entry name" value="Triosephosphate isomerase"/>
    <property type="match status" value="1"/>
</dbReference>
<dbReference type="CDD" id="cd00311">
    <property type="entry name" value="TIM"/>
    <property type="match status" value="1"/>
</dbReference>
<comment type="pathway">
    <text evidence="1 8 9">Carbohydrate degradation; glycolysis; D-glyceraldehyde 3-phosphate from glycerone phosphate: step 1/1.</text>
</comment>
<comment type="function">
    <text evidence="8">Involved in the gluconeogenesis. Catalyzes stereospecifically the conversion of dihydroxyacetone phosphate (DHAP) to D-glyceraldehyde-3-phosphate (G3P).</text>
</comment>
<dbReference type="InterPro" id="IPR035990">
    <property type="entry name" value="TIM_sf"/>
</dbReference>
<gene>
    <name evidence="8" type="primary">tpiA</name>
    <name evidence="10" type="ORF">GKE73_05190</name>
</gene>
<dbReference type="GO" id="GO:0006096">
    <property type="term" value="P:glycolytic process"/>
    <property type="evidence" value="ECO:0007669"/>
    <property type="project" value="UniProtKB-UniRule"/>
</dbReference>
<feature type="binding site" evidence="8">
    <location>
        <position position="158"/>
    </location>
    <ligand>
        <name>substrate</name>
    </ligand>
</feature>
<dbReference type="PROSITE" id="PS51440">
    <property type="entry name" value="TIM_2"/>
    <property type="match status" value="1"/>
</dbReference>
<comment type="subcellular location">
    <subcellularLocation>
        <location evidence="8 9">Cytoplasm</location>
    </subcellularLocation>
</comment>
<comment type="catalytic activity">
    <reaction evidence="8 9">
        <text>D-glyceraldehyde 3-phosphate = dihydroxyacetone phosphate</text>
        <dbReference type="Rhea" id="RHEA:18585"/>
        <dbReference type="ChEBI" id="CHEBI:57642"/>
        <dbReference type="ChEBI" id="CHEBI:59776"/>
        <dbReference type="EC" id="5.3.1.1"/>
    </reaction>
</comment>
<dbReference type="UniPathway" id="UPA00109">
    <property type="reaction ID" value="UER00189"/>
</dbReference>
<evidence type="ECO:0000256" key="3">
    <source>
        <dbReference type="ARBA" id="ARBA00007422"/>
    </source>
</evidence>
<keyword evidence="6 8" id="KW-0324">Glycolysis</keyword>
<evidence type="ECO:0000313" key="11">
    <source>
        <dbReference type="Proteomes" id="UP000446658"/>
    </source>
</evidence>
<evidence type="ECO:0000256" key="9">
    <source>
        <dbReference type="RuleBase" id="RU363013"/>
    </source>
</evidence>
<dbReference type="Proteomes" id="UP000446658">
    <property type="component" value="Unassembled WGS sequence"/>
</dbReference>
<evidence type="ECO:0000256" key="7">
    <source>
        <dbReference type="ARBA" id="ARBA00023235"/>
    </source>
</evidence>
<keyword evidence="5 8" id="KW-0963">Cytoplasm</keyword>
<dbReference type="Pfam" id="PF00121">
    <property type="entry name" value="TIM"/>
    <property type="match status" value="1"/>
</dbReference>
<comment type="pathway">
    <text evidence="2">Carbohydrate metabolism; erythritol degradation.</text>
</comment>
<dbReference type="EMBL" id="WLYX01000001">
    <property type="protein sequence ID" value="MTD32849.1"/>
    <property type="molecule type" value="Genomic_DNA"/>
</dbReference>
<keyword evidence="4 8" id="KW-0312">Gluconeogenesis</keyword>
<comment type="caution">
    <text evidence="8">Lacks conserved residue(s) required for the propagation of feature annotation.</text>
</comment>
<dbReference type="PROSITE" id="PS00171">
    <property type="entry name" value="TIM_1"/>
    <property type="match status" value="1"/>
</dbReference>
<evidence type="ECO:0000256" key="8">
    <source>
        <dbReference type="HAMAP-Rule" id="MF_00147"/>
    </source>
</evidence>
<evidence type="ECO:0000313" key="10">
    <source>
        <dbReference type="EMBL" id="MTD32849.1"/>
    </source>
</evidence>
<comment type="subunit">
    <text evidence="8 9">Homodimer.</text>
</comment>
<protein>
    <recommendedName>
        <fullName evidence="8 9">Triosephosphate isomerase</fullName>
        <shortName evidence="8">TIM</shortName>
        <shortName evidence="8">TPI</shortName>
        <ecNumber evidence="8 9">5.3.1.1</ecNumber>
    </recommendedName>
    <alternativeName>
        <fullName evidence="8">Triose-phosphate isomerase</fullName>
    </alternativeName>
</protein>
<comment type="caution">
    <text evidence="10">The sequence shown here is derived from an EMBL/GenBank/DDBJ whole genome shotgun (WGS) entry which is preliminary data.</text>
</comment>
<dbReference type="NCBIfam" id="TIGR00419">
    <property type="entry name" value="tim"/>
    <property type="match status" value="1"/>
</dbReference>
<feature type="binding site" evidence="8">
    <location>
        <position position="196"/>
    </location>
    <ligand>
        <name>substrate</name>
    </ligand>
</feature>
<dbReference type="InterPro" id="IPR000652">
    <property type="entry name" value="Triosephosphate_isomerase"/>
</dbReference>
<reference evidence="10 11" key="1">
    <citation type="submission" date="2019-11" db="EMBL/GenBank/DDBJ databases">
        <title>Draft genome sequence of Paludibacterium sp. dN18-1.</title>
        <authorList>
            <person name="Im W.-T."/>
        </authorList>
    </citation>
    <scope>NUCLEOTIDE SEQUENCE [LARGE SCALE GENOMIC DNA]</scope>
    <source>
        <strain evidence="11">dN 18-1</strain>
    </source>
</reference>
<feature type="active site" description="Electrophile" evidence="8">
    <location>
        <position position="84"/>
    </location>
</feature>
<evidence type="ECO:0000256" key="1">
    <source>
        <dbReference type="ARBA" id="ARBA00004680"/>
    </source>
</evidence>
<dbReference type="UniPathway" id="UPA00138"/>
<dbReference type="SUPFAM" id="SSF51351">
    <property type="entry name" value="Triosephosphate isomerase (TIM)"/>
    <property type="match status" value="1"/>
</dbReference>
<evidence type="ECO:0000256" key="6">
    <source>
        <dbReference type="ARBA" id="ARBA00023152"/>
    </source>
</evidence>
<sequence>MNTRQASATALLDAPVANPETNQPWVAVAMPAVYLSQGQARLQGSAIKLAAQDVSGFAQDGAYTGEISAAMLADVGCQYVLIGHSERRQYFAEDNQLLLQKLQHALAAGLTPVLCVGETLAERESGIYLQVIFSQLSVLSGLDVSRVVIAYEPVWAIGTGRVASLPQIAEIHCEIKKWCLQNNGCSDNIRVLYGGSVKAENAESILKTENVDGALVGGASLDAGTFGLICRAAGKMI</sequence>
<dbReference type="AlphaFoldDB" id="A0A844GB42"/>
<dbReference type="PANTHER" id="PTHR21139">
    <property type="entry name" value="TRIOSEPHOSPHATE ISOMERASE"/>
    <property type="match status" value="1"/>
</dbReference>
<proteinExistence type="inferred from homology"/>